<dbReference type="NCBIfam" id="NF003816">
    <property type="entry name" value="PRK05406.1-5"/>
    <property type="match status" value="1"/>
</dbReference>
<evidence type="ECO:0000313" key="2">
    <source>
        <dbReference type="Proteomes" id="UP000248688"/>
    </source>
</evidence>
<sequence length="238" mass="26314">MKIDINCDLGEGMKTDADVMPYISSCNIACGGHAGDKASMQATINLALKHHVKIGAHPSYPDRKNFGRETMDIPHSQLSASILEQLQMFDKILKQQNAPLHHIKPHGALYNQAAKDTKTAQLLVDLIKENYPDTILFAPFGSKIGQLAKENNLQVWNEVFADRNYTDDLTLVSRKAPHAIIKGTAKVLSHLERMINDEKVKTLSGKQFPIIADTVCVHGDHPEALALTKAIYQAVKMP</sequence>
<reference evidence="1 2" key="1">
    <citation type="submission" date="2018-06" db="EMBL/GenBank/DDBJ databases">
        <title>Echinicola strongylocentroti sp. nov., isolated from a sea urchin Strongylocentrotus intermedius.</title>
        <authorList>
            <person name="Bae S.S."/>
        </authorList>
    </citation>
    <scope>NUCLEOTIDE SEQUENCE [LARGE SCALE GENOMIC DNA]</scope>
    <source>
        <strain evidence="1 2">MEBiC08714</strain>
    </source>
</reference>
<dbReference type="CDD" id="cd10801">
    <property type="entry name" value="LamB_YcsF_like_1"/>
    <property type="match status" value="1"/>
</dbReference>
<dbReference type="AlphaFoldDB" id="A0A2Z4IRI5"/>
<protein>
    <submittedName>
        <fullName evidence="1">Lactam utilization protein LamB</fullName>
    </submittedName>
</protein>
<dbReference type="NCBIfam" id="NF003814">
    <property type="entry name" value="PRK05406.1-3"/>
    <property type="match status" value="1"/>
</dbReference>
<dbReference type="InterPro" id="IPR011330">
    <property type="entry name" value="Glyco_hydro/deAcase_b/a-brl"/>
</dbReference>
<dbReference type="Gene3D" id="3.20.20.370">
    <property type="entry name" value="Glycoside hydrolase/deacetylase"/>
    <property type="match status" value="1"/>
</dbReference>
<dbReference type="RefSeq" id="WP_112786655.1">
    <property type="nucleotide sequence ID" value="NZ_CP030041.1"/>
</dbReference>
<proteinExistence type="predicted"/>
<dbReference type="GO" id="GO:0005975">
    <property type="term" value="P:carbohydrate metabolic process"/>
    <property type="evidence" value="ECO:0007669"/>
    <property type="project" value="InterPro"/>
</dbReference>
<name>A0A2Z4IRI5_9BACT</name>
<dbReference type="InterPro" id="IPR005501">
    <property type="entry name" value="LamB/YcsF/PxpA-like"/>
</dbReference>
<keyword evidence="2" id="KW-1185">Reference proteome</keyword>
<dbReference type="SUPFAM" id="SSF88713">
    <property type="entry name" value="Glycoside hydrolase/deacetylase"/>
    <property type="match status" value="1"/>
</dbReference>
<evidence type="ECO:0000313" key="1">
    <source>
        <dbReference type="EMBL" id="AWW33288.1"/>
    </source>
</evidence>
<dbReference type="Pfam" id="PF03746">
    <property type="entry name" value="LamB_YcsF"/>
    <property type="match status" value="1"/>
</dbReference>
<dbReference type="Proteomes" id="UP000248688">
    <property type="component" value="Chromosome"/>
</dbReference>
<organism evidence="1 2">
    <name type="scientific">Echinicola strongylocentroti</name>
    <dbReference type="NCBI Taxonomy" id="1795355"/>
    <lineage>
        <taxon>Bacteria</taxon>
        <taxon>Pseudomonadati</taxon>
        <taxon>Bacteroidota</taxon>
        <taxon>Cytophagia</taxon>
        <taxon>Cytophagales</taxon>
        <taxon>Cyclobacteriaceae</taxon>
        <taxon>Echinicola</taxon>
    </lineage>
</organism>
<dbReference type="KEGG" id="est:DN752_21740"/>
<dbReference type="OrthoDB" id="9773478at2"/>
<dbReference type="PANTHER" id="PTHR30292">
    <property type="entry name" value="UNCHARACTERIZED PROTEIN YBGL-RELATED"/>
    <property type="match status" value="1"/>
</dbReference>
<gene>
    <name evidence="1" type="ORF">DN752_21740</name>
</gene>
<dbReference type="PANTHER" id="PTHR30292:SF0">
    <property type="entry name" value="5-OXOPROLINASE SUBUNIT A"/>
    <property type="match status" value="1"/>
</dbReference>
<accession>A0A2Z4IRI5</accession>
<dbReference type="EMBL" id="CP030041">
    <property type="protein sequence ID" value="AWW33288.1"/>
    <property type="molecule type" value="Genomic_DNA"/>
</dbReference>